<gene>
    <name evidence="12" type="ORF">CEPIT_LOCUS6230</name>
</gene>
<evidence type="ECO:0000256" key="4">
    <source>
        <dbReference type="ARBA" id="ARBA00022475"/>
    </source>
</evidence>
<feature type="transmembrane region" description="Helical" evidence="10">
    <location>
        <begin position="134"/>
        <end position="158"/>
    </location>
</feature>
<evidence type="ECO:0000256" key="3">
    <source>
        <dbReference type="ARBA" id="ARBA00022448"/>
    </source>
</evidence>
<evidence type="ECO:0000256" key="5">
    <source>
        <dbReference type="ARBA" id="ARBA00022597"/>
    </source>
</evidence>
<evidence type="ECO:0000313" key="12">
    <source>
        <dbReference type="EMBL" id="CAH9077576.1"/>
    </source>
</evidence>
<dbReference type="FunFam" id="1.20.1280.290:FF:000001">
    <property type="entry name" value="Bidirectional sugar transporter SWEET"/>
    <property type="match status" value="1"/>
</dbReference>
<dbReference type="GO" id="GO:0005886">
    <property type="term" value="C:plasma membrane"/>
    <property type="evidence" value="ECO:0007669"/>
    <property type="project" value="UniProtKB-SubCell"/>
</dbReference>
<feature type="transmembrane region" description="Helical" evidence="10">
    <location>
        <begin position="46"/>
        <end position="64"/>
    </location>
</feature>
<evidence type="ECO:0000256" key="2">
    <source>
        <dbReference type="ARBA" id="ARBA00007809"/>
    </source>
</evidence>
<comment type="subcellular location">
    <subcellularLocation>
        <location evidence="1 10">Cell membrane</location>
        <topology evidence="1 10">Multi-pass membrane protein</topology>
    </subcellularLocation>
</comment>
<evidence type="ECO:0000256" key="10">
    <source>
        <dbReference type="RuleBase" id="RU910715"/>
    </source>
</evidence>
<dbReference type="Gene3D" id="1.20.1280.290">
    <property type="match status" value="2"/>
</dbReference>
<dbReference type="EMBL" id="CAMAPF010000031">
    <property type="protein sequence ID" value="CAH9077576.1"/>
    <property type="molecule type" value="Genomic_DNA"/>
</dbReference>
<evidence type="ECO:0000313" key="13">
    <source>
        <dbReference type="Proteomes" id="UP001152523"/>
    </source>
</evidence>
<comment type="similarity">
    <text evidence="2 10">Belongs to the SWEET sugar transporter family.</text>
</comment>
<keyword evidence="4" id="KW-1003">Cell membrane</keyword>
<reference evidence="12" key="1">
    <citation type="submission" date="2022-07" db="EMBL/GenBank/DDBJ databases">
        <authorList>
            <person name="Macas J."/>
            <person name="Novak P."/>
            <person name="Neumann P."/>
        </authorList>
    </citation>
    <scope>NUCLEOTIDE SEQUENCE</scope>
</reference>
<keyword evidence="3 10" id="KW-0813">Transport</keyword>
<feature type="compositionally biased region" description="Low complexity" evidence="11">
    <location>
        <begin position="245"/>
        <end position="254"/>
    </location>
</feature>
<name>A0AAV0CJ91_9ASTE</name>
<dbReference type="Proteomes" id="UP001152523">
    <property type="component" value="Unassembled WGS sequence"/>
</dbReference>
<proteinExistence type="inferred from homology"/>
<dbReference type="PANTHER" id="PTHR10791:SF222">
    <property type="entry name" value="BIDIRECTIONAL SUGAR TRANSPORTER SWEET15"/>
    <property type="match status" value="1"/>
</dbReference>
<feature type="transmembrane region" description="Helical" evidence="10">
    <location>
        <begin position="193"/>
        <end position="214"/>
    </location>
</feature>
<dbReference type="InterPro" id="IPR004316">
    <property type="entry name" value="SWEET_rpt"/>
</dbReference>
<feature type="transmembrane region" description="Helical" evidence="10">
    <location>
        <begin position="106"/>
        <end position="128"/>
    </location>
</feature>
<keyword evidence="13" id="KW-1185">Reference proteome</keyword>
<keyword evidence="6 10" id="KW-0812">Transmembrane</keyword>
<evidence type="ECO:0000256" key="1">
    <source>
        <dbReference type="ARBA" id="ARBA00004651"/>
    </source>
</evidence>
<comment type="function">
    <text evidence="10">Mediates both low-affinity uptake and efflux of sugar across the membrane.</text>
</comment>
<protein>
    <recommendedName>
        <fullName evidence="10">Bidirectional sugar transporter SWEET</fullName>
    </recommendedName>
</protein>
<feature type="transmembrane region" description="Helical" evidence="10">
    <location>
        <begin position="70"/>
        <end position="94"/>
    </location>
</feature>
<evidence type="ECO:0000256" key="6">
    <source>
        <dbReference type="ARBA" id="ARBA00022692"/>
    </source>
</evidence>
<feature type="region of interest" description="Disordered" evidence="11">
    <location>
        <begin position="245"/>
        <end position="279"/>
    </location>
</feature>
<dbReference type="InterPro" id="IPR047664">
    <property type="entry name" value="SWEET"/>
</dbReference>
<dbReference type="FunFam" id="1.20.1280.290:FF:000003">
    <property type="entry name" value="Bidirectional sugar transporter SWEET"/>
    <property type="match status" value="1"/>
</dbReference>
<accession>A0AAV0CJ91</accession>
<feature type="transmembrane region" description="Helical" evidence="10">
    <location>
        <begin position="6"/>
        <end position="26"/>
    </location>
</feature>
<dbReference type="GO" id="GO:0051119">
    <property type="term" value="F:sugar transmembrane transporter activity"/>
    <property type="evidence" value="ECO:0007669"/>
    <property type="project" value="InterPro"/>
</dbReference>
<comment type="caution">
    <text evidence="12">The sequence shown here is derived from an EMBL/GenBank/DDBJ whole genome shotgun (WGS) entry which is preliminary data.</text>
</comment>
<keyword evidence="9 10" id="KW-0472">Membrane</keyword>
<keyword evidence="5 10" id="KW-0762">Sugar transport</keyword>
<keyword evidence="8 10" id="KW-1133">Transmembrane helix</keyword>
<evidence type="ECO:0000256" key="9">
    <source>
        <dbReference type="ARBA" id="ARBA00023136"/>
    </source>
</evidence>
<dbReference type="AlphaFoldDB" id="A0AAV0CJ91"/>
<dbReference type="PANTHER" id="PTHR10791">
    <property type="entry name" value="RAG1-ACTIVATING PROTEIN 1"/>
    <property type="match status" value="1"/>
</dbReference>
<sequence length="305" mass="33674">MAVYLHHPWLFVFGVLGNIVSIFLYISPLPMFVRICKAKSTMGYQVVPYVVALFSAMLWMYYAFLKKKNAFLLISINSFGCLIETIYISIFLAYASKEIKRQAIKLVVLLIGGMYTVIFVTTMFTFSGRLRTNVVGWICVAVSVCVFASPLTIMFQVVRTKSVEFMPFSLSLFLTLTAIVWFGYGMLLEDLCIALPNVVGFILGMVQMVVYGIYRNGRPVIDDDKMVVPPEHVIVNMVVPVAGENSENSEVNNGGESGDDGSKGFGVGEDNHDKRITSQSSEIAELITIKAIGGDNTSSYDGCSS</sequence>
<feature type="transmembrane region" description="Helical" evidence="10">
    <location>
        <begin position="165"/>
        <end position="187"/>
    </location>
</feature>
<organism evidence="12 13">
    <name type="scientific">Cuscuta epithymum</name>
    <dbReference type="NCBI Taxonomy" id="186058"/>
    <lineage>
        <taxon>Eukaryota</taxon>
        <taxon>Viridiplantae</taxon>
        <taxon>Streptophyta</taxon>
        <taxon>Embryophyta</taxon>
        <taxon>Tracheophyta</taxon>
        <taxon>Spermatophyta</taxon>
        <taxon>Magnoliopsida</taxon>
        <taxon>eudicotyledons</taxon>
        <taxon>Gunneridae</taxon>
        <taxon>Pentapetalae</taxon>
        <taxon>asterids</taxon>
        <taxon>lamiids</taxon>
        <taxon>Solanales</taxon>
        <taxon>Convolvulaceae</taxon>
        <taxon>Cuscuteae</taxon>
        <taxon>Cuscuta</taxon>
        <taxon>Cuscuta subgen. Cuscuta</taxon>
    </lineage>
</organism>
<evidence type="ECO:0000256" key="11">
    <source>
        <dbReference type="SAM" id="MobiDB-lite"/>
    </source>
</evidence>
<evidence type="ECO:0000256" key="7">
    <source>
        <dbReference type="ARBA" id="ARBA00022737"/>
    </source>
</evidence>
<keyword evidence="7" id="KW-0677">Repeat</keyword>
<dbReference type="Pfam" id="PF03083">
    <property type="entry name" value="MtN3_slv"/>
    <property type="match status" value="2"/>
</dbReference>
<evidence type="ECO:0000256" key="8">
    <source>
        <dbReference type="ARBA" id="ARBA00022989"/>
    </source>
</evidence>